<evidence type="ECO:0000256" key="1">
    <source>
        <dbReference type="SAM" id="MobiDB-lite"/>
    </source>
</evidence>
<dbReference type="Proteomes" id="UP000029725">
    <property type="component" value="Unassembled WGS sequence"/>
</dbReference>
<dbReference type="RefSeq" id="XP_013237876.1">
    <property type="nucleotide sequence ID" value="XM_013382422.1"/>
</dbReference>
<proteinExistence type="predicted"/>
<sequence>MGNKGKKIAPVRPPIHDAIPTRPARRPVDSGGAISERKAVISEATIEQPMENSNLNARRLEKKEKKVTGNIVLAATEHKSIESMMSENPVA</sequence>
<dbReference type="HOGENOM" id="CLU_2427515_0_0_1"/>
<organism evidence="2 3">
    <name type="scientific">Mitosporidium daphniae</name>
    <dbReference type="NCBI Taxonomy" id="1485682"/>
    <lineage>
        <taxon>Eukaryota</taxon>
        <taxon>Fungi</taxon>
        <taxon>Fungi incertae sedis</taxon>
        <taxon>Microsporidia</taxon>
        <taxon>Mitosporidium</taxon>
    </lineage>
</organism>
<feature type="region of interest" description="Disordered" evidence="1">
    <location>
        <begin position="1"/>
        <end position="34"/>
    </location>
</feature>
<evidence type="ECO:0000313" key="2">
    <source>
        <dbReference type="EMBL" id="KGG51418.1"/>
    </source>
</evidence>
<name>A0A098VQW5_9MICR</name>
<dbReference type="AlphaFoldDB" id="A0A098VQW5"/>
<accession>A0A098VQW5</accession>
<keyword evidence="3" id="KW-1185">Reference proteome</keyword>
<gene>
    <name evidence="2" type="ORF">DI09_35p60</name>
</gene>
<protein>
    <submittedName>
        <fullName evidence="2">Uncharacterized protein</fullName>
    </submittedName>
</protein>
<dbReference type="GeneID" id="25259698"/>
<reference evidence="2 3" key="1">
    <citation type="submission" date="2014-04" db="EMBL/GenBank/DDBJ databases">
        <title>A new species of microsporidia sheds light on the evolution of extreme parasitism.</title>
        <authorList>
            <person name="Haag K.L."/>
            <person name="James T.Y."/>
            <person name="Larsson R."/>
            <person name="Schaer T.M."/>
            <person name="Refardt D."/>
            <person name="Pombert J.-F."/>
            <person name="Ebert D."/>
        </authorList>
    </citation>
    <scope>NUCLEOTIDE SEQUENCE [LARGE SCALE GENOMIC DNA]</scope>
    <source>
        <strain evidence="2 3">UGP3</strain>
        <tissue evidence="2">Spores</tissue>
    </source>
</reference>
<evidence type="ECO:0000313" key="3">
    <source>
        <dbReference type="Proteomes" id="UP000029725"/>
    </source>
</evidence>
<dbReference type="VEuPathDB" id="MicrosporidiaDB:DI09_35p60"/>
<dbReference type="EMBL" id="JMKJ01000288">
    <property type="protein sequence ID" value="KGG51418.1"/>
    <property type="molecule type" value="Genomic_DNA"/>
</dbReference>
<comment type="caution">
    <text evidence="2">The sequence shown here is derived from an EMBL/GenBank/DDBJ whole genome shotgun (WGS) entry which is preliminary data.</text>
</comment>